<dbReference type="Pfam" id="PF07690">
    <property type="entry name" value="MFS_1"/>
    <property type="match status" value="1"/>
</dbReference>
<evidence type="ECO:0000256" key="1">
    <source>
        <dbReference type="ARBA" id="ARBA00004429"/>
    </source>
</evidence>
<evidence type="ECO:0000313" key="10">
    <source>
        <dbReference type="Proteomes" id="UP001596067"/>
    </source>
</evidence>
<organism evidence="9 10">
    <name type="scientific">Kitasatospora aburaviensis</name>
    <dbReference type="NCBI Taxonomy" id="67265"/>
    <lineage>
        <taxon>Bacteria</taxon>
        <taxon>Bacillati</taxon>
        <taxon>Actinomycetota</taxon>
        <taxon>Actinomycetes</taxon>
        <taxon>Kitasatosporales</taxon>
        <taxon>Streptomycetaceae</taxon>
        <taxon>Kitasatospora</taxon>
    </lineage>
</organism>
<feature type="transmembrane region" description="Helical" evidence="7">
    <location>
        <begin position="42"/>
        <end position="64"/>
    </location>
</feature>
<dbReference type="RefSeq" id="WP_313762202.1">
    <property type="nucleotide sequence ID" value="NZ_JBHSOD010000114.1"/>
</dbReference>
<feature type="transmembrane region" description="Helical" evidence="7">
    <location>
        <begin position="161"/>
        <end position="180"/>
    </location>
</feature>
<reference evidence="10" key="1">
    <citation type="journal article" date="2019" name="Int. J. Syst. Evol. Microbiol.">
        <title>The Global Catalogue of Microorganisms (GCM) 10K type strain sequencing project: providing services to taxonomists for standard genome sequencing and annotation.</title>
        <authorList>
            <consortium name="The Broad Institute Genomics Platform"/>
            <consortium name="The Broad Institute Genome Sequencing Center for Infectious Disease"/>
            <person name="Wu L."/>
            <person name="Ma J."/>
        </authorList>
    </citation>
    <scope>NUCLEOTIDE SEQUENCE [LARGE SCALE GENOMIC DNA]</scope>
    <source>
        <strain evidence="10">CGMCC 4.1469</strain>
    </source>
</reference>
<keyword evidence="3 7" id="KW-0812">Transmembrane</keyword>
<proteinExistence type="predicted"/>
<dbReference type="Proteomes" id="UP001596067">
    <property type="component" value="Unassembled WGS sequence"/>
</dbReference>
<dbReference type="InterPro" id="IPR036259">
    <property type="entry name" value="MFS_trans_sf"/>
</dbReference>
<sequence>MSALTLRAHSQNDTHNDTHGDTRTAPPQPAGAGPAPRRPVPVAWLALLATPVAASANSPVLILPEMAGSLGVRTATATWLVTVFAWAMAVGTPLMASLLRRRGLGSTLRLGTALIVAGTAVVAAAPWLPLAMTGRAAQAVGAAGLITAAMSLAGSVRRMGVITAGFGTLGAVGPLLGSAVAGAASWRLSLAVGAVALIAVPAVMRRADLSAPPQTTRFDGRGAALLVLLATALVLVPRYPLPAVAAALAAAALLVLHVRSNPTGFVPLSLLRTRTFVLSALLACTVSTSYFTLLFTVPQLLHRRTDWSTSTIGTGQLVALLVGSALAMALAAASARMGRRRVLTIVLTVGALAPLTAALTPWAPLLLPVATLAVLATSAGQATLAVSATQATPAAQRPTAIGLFNLCYQLGGAFGPAIAALITLGG</sequence>
<feature type="transmembrane region" description="Helical" evidence="7">
    <location>
        <begin position="365"/>
        <end position="388"/>
    </location>
</feature>
<keyword evidence="4 7" id="KW-1133">Transmembrane helix</keyword>
<comment type="caution">
    <text evidence="9">The sequence shown here is derived from an EMBL/GenBank/DDBJ whole genome shotgun (WGS) entry which is preliminary data.</text>
</comment>
<evidence type="ECO:0000256" key="3">
    <source>
        <dbReference type="ARBA" id="ARBA00022692"/>
    </source>
</evidence>
<keyword evidence="2" id="KW-0813">Transport</keyword>
<dbReference type="PROSITE" id="PS50850">
    <property type="entry name" value="MFS"/>
    <property type="match status" value="1"/>
</dbReference>
<dbReference type="Gene3D" id="1.20.1250.20">
    <property type="entry name" value="MFS general substrate transporter like domains"/>
    <property type="match status" value="2"/>
</dbReference>
<keyword evidence="10" id="KW-1185">Reference proteome</keyword>
<dbReference type="PANTHER" id="PTHR23501">
    <property type="entry name" value="MAJOR FACILITATOR SUPERFAMILY"/>
    <property type="match status" value="1"/>
</dbReference>
<feature type="transmembrane region" description="Helical" evidence="7">
    <location>
        <begin position="186"/>
        <end position="204"/>
    </location>
</feature>
<evidence type="ECO:0000256" key="5">
    <source>
        <dbReference type="ARBA" id="ARBA00023136"/>
    </source>
</evidence>
<feature type="transmembrane region" description="Helical" evidence="7">
    <location>
        <begin position="317"/>
        <end position="335"/>
    </location>
</feature>
<feature type="transmembrane region" description="Helical" evidence="7">
    <location>
        <begin position="216"/>
        <end position="233"/>
    </location>
</feature>
<evidence type="ECO:0000313" key="9">
    <source>
        <dbReference type="EMBL" id="MFC5891016.1"/>
    </source>
</evidence>
<comment type="subcellular location">
    <subcellularLocation>
        <location evidence="1">Cell inner membrane</location>
        <topology evidence="1">Multi-pass membrane protein</topology>
    </subcellularLocation>
</comment>
<dbReference type="EMBL" id="JBHSOD010000114">
    <property type="protein sequence ID" value="MFC5891016.1"/>
    <property type="molecule type" value="Genomic_DNA"/>
</dbReference>
<feature type="compositionally biased region" description="Basic and acidic residues" evidence="6">
    <location>
        <begin position="10"/>
        <end position="22"/>
    </location>
</feature>
<dbReference type="InterPro" id="IPR020846">
    <property type="entry name" value="MFS_dom"/>
</dbReference>
<feature type="region of interest" description="Disordered" evidence="6">
    <location>
        <begin position="1"/>
        <end position="36"/>
    </location>
</feature>
<feature type="transmembrane region" description="Helical" evidence="7">
    <location>
        <begin position="110"/>
        <end position="130"/>
    </location>
</feature>
<evidence type="ECO:0000259" key="8">
    <source>
        <dbReference type="PROSITE" id="PS50850"/>
    </source>
</evidence>
<evidence type="ECO:0000256" key="6">
    <source>
        <dbReference type="SAM" id="MobiDB-lite"/>
    </source>
</evidence>
<evidence type="ECO:0000256" key="7">
    <source>
        <dbReference type="SAM" id="Phobius"/>
    </source>
</evidence>
<feature type="transmembrane region" description="Helical" evidence="7">
    <location>
        <begin position="342"/>
        <end position="359"/>
    </location>
</feature>
<keyword evidence="5 7" id="KW-0472">Membrane</keyword>
<feature type="transmembrane region" description="Helical" evidence="7">
    <location>
        <begin position="276"/>
        <end position="297"/>
    </location>
</feature>
<name>A0ABW1F9B0_9ACTN</name>
<dbReference type="InterPro" id="IPR011701">
    <property type="entry name" value="MFS"/>
</dbReference>
<accession>A0ABW1F9B0</accession>
<evidence type="ECO:0000256" key="4">
    <source>
        <dbReference type="ARBA" id="ARBA00022989"/>
    </source>
</evidence>
<feature type="transmembrane region" description="Helical" evidence="7">
    <location>
        <begin position="76"/>
        <end position="98"/>
    </location>
</feature>
<gene>
    <name evidence="9" type="ORF">ACFP0N_39300</name>
</gene>
<dbReference type="PANTHER" id="PTHR23501:SF191">
    <property type="entry name" value="VACUOLAR BASIC AMINO ACID TRANSPORTER 4"/>
    <property type="match status" value="1"/>
</dbReference>
<feature type="transmembrane region" description="Helical" evidence="7">
    <location>
        <begin position="400"/>
        <end position="424"/>
    </location>
</feature>
<feature type="domain" description="Major facilitator superfamily (MFS) profile" evidence="8">
    <location>
        <begin position="39"/>
        <end position="426"/>
    </location>
</feature>
<evidence type="ECO:0000256" key="2">
    <source>
        <dbReference type="ARBA" id="ARBA00022448"/>
    </source>
</evidence>
<protein>
    <submittedName>
        <fullName evidence="9">MFS transporter</fullName>
    </submittedName>
</protein>
<dbReference type="SUPFAM" id="SSF103473">
    <property type="entry name" value="MFS general substrate transporter"/>
    <property type="match status" value="1"/>
</dbReference>